<feature type="region of interest" description="Disordered" evidence="4">
    <location>
        <begin position="206"/>
        <end position="228"/>
    </location>
</feature>
<name>A0A813M0G8_9BILA</name>
<reference evidence="6" key="1">
    <citation type="submission" date="2021-02" db="EMBL/GenBank/DDBJ databases">
        <authorList>
            <person name="Nowell W R."/>
        </authorList>
    </citation>
    <scope>NUCLEOTIDE SEQUENCE</scope>
    <source>
        <strain evidence="6">Ploen Becks lab</strain>
    </source>
</reference>
<dbReference type="InterPro" id="IPR022189">
    <property type="entry name" value="SMTN"/>
</dbReference>
<protein>
    <recommendedName>
        <fullName evidence="5">Calponin-homology (CH) domain-containing protein</fullName>
    </recommendedName>
</protein>
<comment type="similarity">
    <text evidence="3">Belongs to the smoothelin family.</text>
</comment>
<dbReference type="EMBL" id="CAJNOC010000005">
    <property type="protein sequence ID" value="CAF0704121.1"/>
    <property type="molecule type" value="Genomic_DNA"/>
</dbReference>
<dbReference type="SUPFAM" id="SSF47576">
    <property type="entry name" value="Calponin-homology domain, CH-domain"/>
    <property type="match status" value="1"/>
</dbReference>
<feature type="compositionally biased region" description="Basic and acidic residues" evidence="4">
    <location>
        <begin position="45"/>
        <end position="152"/>
    </location>
</feature>
<evidence type="ECO:0000313" key="7">
    <source>
        <dbReference type="Proteomes" id="UP000663879"/>
    </source>
</evidence>
<dbReference type="InterPro" id="IPR001715">
    <property type="entry name" value="CH_dom"/>
</dbReference>
<evidence type="ECO:0000256" key="4">
    <source>
        <dbReference type="SAM" id="MobiDB-lite"/>
    </source>
</evidence>
<evidence type="ECO:0000256" key="1">
    <source>
        <dbReference type="ARBA" id="ARBA00022553"/>
    </source>
</evidence>
<dbReference type="AlphaFoldDB" id="A0A813M0G8"/>
<evidence type="ECO:0000313" key="6">
    <source>
        <dbReference type="EMBL" id="CAF0704121.1"/>
    </source>
</evidence>
<feature type="compositionally biased region" description="Polar residues" evidence="4">
    <location>
        <begin position="153"/>
        <end position="162"/>
    </location>
</feature>
<feature type="region of interest" description="Disordered" evidence="4">
    <location>
        <begin position="45"/>
        <end position="191"/>
    </location>
</feature>
<dbReference type="SMART" id="SM00033">
    <property type="entry name" value="CH"/>
    <property type="match status" value="1"/>
</dbReference>
<organism evidence="6 7">
    <name type="scientific">Brachionus calyciflorus</name>
    <dbReference type="NCBI Taxonomy" id="104777"/>
    <lineage>
        <taxon>Eukaryota</taxon>
        <taxon>Metazoa</taxon>
        <taxon>Spiralia</taxon>
        <taxon>Gnathifera</taxon>
        <taxon>Rotifera</taxon>
        <taxon>Eurotatoria</taxon>
        <taxon>Monogononta</taxon>
        <taxon>Pseudotrocha</taxon>
        <taxon>Ploima</taxon>
        <taxon>Brachionidae</taxon>
        <taxon>Brachionus</taxon>
    </lineage>
</organism>
<dbReference type="CDD" id="cd21200">
    <property type="entry name" value="CH_SMTN-like"/>
    <property type="match status" value="1"/>
</dbReference>
<accession>A0A813M0G8</accession>
<feature type="compositionally biased region" description="Low complexity" evidence="4">
    <location>
        <begin position="211"/>
        <end position="227"/>
    </location>
</feature>
<evidence type="ECO:0000256" key="3">
    <source>
        <dbReference type="ARBA" id="ARBA00061655"/>
    </source>
</evidence>
<keyword evidence="2" id="KW-0175">Coiled coil</keyword>
<feature type="domain" description="Calponin-homology (CH)" evidence="5">
    <location>
        <begin position="228"/>
        <end position="335"/>
    </location>
</feature>
<evidence type="ECO:0000259" key="5">
    <source>
        <dbReference type="PROSITE" id="PS50021"/>
    </source>
</evidence>
<dbReference type="InterPro" id="IPR050540">
    <property type="entry name" value="F-actin_Monoox_Mical"/>
</dbReference>
<dbReference type="PROSITE" id="PS50021">
    <property type="entry name" value="CH"/>
    <property type="match status" value="1"/>
</dbReference>
<keyword evidence="1" id="KW-0597">Phosphoprotein</keyword>
<keyword evidence="7" id="KW-1185">Reference proteome</keyword>
<dbReference type="Gene3D" id="1.10.418.10">
    <property type="entry name" value="Calponin-like domain"/>
    <property type="match status" value="1"/>
</dbReference>
<feature type="compositionally biased region" description="Low complexity" evidence="4">
    <location>
        <begin position="174"/>
        <end position="186"/>
    </location>
</feature>
<proteinExistence type="inferred from homology"/>
<dbReference type="Pfam" id="PF00307">
    <property type="entry name" value="CH"/>
    <property type="match status" value="1"/>
</dbReference>
<dbReference type="OrthoDB" id="10017054at2759"/>
<evidence type="ECO:0000256" key="2">
    <source>
        <dbReference type="ARBA" id="ARBA00023054"/>
    </source>
</evidence>
<sequence>MVDLSNIDRIDDETQLNKMLNEAKDFDERRAIRKRLLEVKDIKSKQRAKEIEEREKRREKEIEERKNRKEDEKKQEIQRLEELAKTSTADRIENDAGKKRQEYIKEKVKAADEEKKKNLEHFEEMAKGKVDDSVEKKPAQDKEESSYEKKATENSSKSLTESSKPRNIPTGTVSSKLSASSMNSAKPKNSPASAFAMFQNKDIEAGGSGKAASIPTNTSANNNPNSPQSIKDNLLKWCQLRTQGYPNVSIQNFSSSWADGMAFCALIHSAVPDTFDFNRLNPKNRKGNFDLAFKVAEDKCDISPLLETEDMLMMGNKPDWKCVFTYVQSFYRKLELEPKAKAALEAKNNES</sequence>
<comment type="caution">
    <text evidence="6">The sequence shown here is derived from an EMBL/GenBank/DDBJ whole genome shotgun (WGS) entry which is preliminary data.</text>
</comment>
<dbReference type="PANTHER" id="PTHR23167:SF88">
    <property type="entry name" value="CALPONIN-HOMOLOGY (CH) DOMAIN-CONTAINING PROTEIN"/>
    <property type="match status" value="1"/>
</dbReference>
<dbReference type="PANTHER" id="PTHR23167">
    <property type="entry name" value="CALPONIN HOMOLOGY DOMAIN-CONTAINING PROTEIN DDB_G0272472-RELATED"/>
    <property type="match status" value="1"/>
</dbReference>
<dbReference type="Proteomes" id="UP000663879">
    <property type="component" value="Unassembled WGS sequence"/>
</dbReference>
<dbReference type="InterPro" id="IPR036872">
    <property type="entry name" value="CH_dom_sf"/>
</dbReference>
<dbReference type="Pfam" id="PF12510">
    <property type="entry name" value="Smoothelin"/>
    <property type="match status" value="1"/>
</dbReference>
<dbReference type="FunFam" id="1.10.418.10:FF:000009">
    <property type="entry name" value="smoothelin isoform X2"/>
    <property type="match status" value="1"/>
</dbReference>
<gene>
    <name evidence="6" type="ORF">OXX778_LOCUS112</name>
</gene>